<dbReference type="PANTHER" id="PTHR43209">
    <property type="entry name" value="TRNA SULFURTRANSFERASE"/>
    <property type="match status" value="1"/>
</dbReference>
<protein>
    <recommendedName>
        <fullName evidence="3">Thil AANH domain-containing protein</fullName>
    </recommendedName>
</protein>
<keyword evidence="2" id="KW-0067">ATP-binding</keyword>
<dbReference type="Gene3D" id="3.40.50.620">
    <property type="entry name" value="HUPs"/>
    <property type="match status" value="1"/>
</dbReference>
<dbReference type="KEGG" id="tmai:FVE67_08240"/>
<proteinExistence type="predicted"/>
<dbReference type="GO" id="GO:0005524">
    <property type="term" value="F:ATP binding"/>
    <property type="evidence" value="ECO:0007669"/>
    <property type="project" value="UniProtKB-KW"/>
</dbReference>
<accession>A0A6H1WUB4</accession>
<dbReference type="GO" id="GO:0052837">
    <property type="term" value="P:thiazole biosynthetic process"/>
    <property type="evidence" value="ECO:0007669"/>
    <property type="project" value="TreeGrafter"/>
</dbReference>
<gene>
    <name evidence="4" type="ORF">FVE67_08240</name>
</gene>
<evidence type="ECO:0000313" key="5">
    <source>
        <dbReference type="Proteomes" id="UP000501253"/>
    </source>
</evidence>
<dbReference type="GO" id="GO:0005829">
    <property type="term" value="C:cytosol"/>
    <property type="evidence" value="ECO:0007669"/>
    <property type="project" value="TreeGrafter"/>
</dbReference>
<dbReference type="AlphaFoldDB" id="A0A6H1WUB4"/>
<name>A0A6H1WUB4_9BACT</name>
<dbReference type="SUPFAM" id="SSF52402">
    <property type="entry name" value="Adenine nucleotide alpha hydrolases-like"/>
    <property type="match status" value="1"/>
</dbReference>
<keyword evidence="1" id="KW-0547">Nucleotide-binding</keyword>
<reference evidence="4 5" key="1">
    <citation type="submission" date="2019-08" db="EMBL/GenBank/DDBJ databases">
        <title>Complete genome sequence of Thermosulfurimonas marina SU872T, an anaerobic thermophilic chemolithoautotrophic bacterium isolated from a shallow marine hydrothermal vent.</title>
        <authorList>
            <person name="Allioux M."/>
            <person name="Jebbar M."/>
            <person name="Slobodkina G."/>
            <person name="Slobodkin A."/>
            <person name="Moalic Y."/>
            <person name="Frolova A."/>
            <person name="Shao Z."/>
            <person name="Alain K."/>
        </authorList>
    </citation>
    <scope>NUCLEOTIDE SEQUENCE [LARGE SCALE GENOMIC DNA]</scope>
    <source>
        <strain evidence="4 5">SU872</strain>
    </source>
</reference>
<dbReference type="Proteomes" id="UP000501253">
    <property type="component" value="Chromosome"/>
</dbReference>
<feature type="domain" description="Thil AANH" evidence="3">
    <location>
        <begin position="185"/>
        <end position="364"/>
    </location>
</feature>
<dbReference type="EMBL" id="CP042909">
    <property type="protein sequence ID" value="QJA06778.1"/>
    <property type="molecule type" value="Genomic_DNA"/>
</dbReference>
<dbReference type="InterPro" id="IPR020536">
    <property type="entry name" value="ThiI_AANH"/>
</dbReference>
<dbReference type="InterPro" id="IPR050102">
    <property type="entry name" value="tRNA_sulfurtransferase_ThiI"/>
</dbReference>
<evidence type="ECO:0000256" key="1">
    <source>
        <dbReference type="ARBA" id="ARBA00022741"/>
    </source>
</evidence>
<evidence type="ECO:0000313" key="4">
    <source>
        <dbReference type="EMBL" id="QJA06778.1"/>
    </source>
</evidence>
<dbReference type="GO" id="GO:0004810">
    <property type="term" value="F:CCA tRNA nucleotidyltransferase activity"/>
    <property type="evidence" value="ECO:0007669"/>
    <property type="project" value="InterPro"/>
</dbReference>
<dbReference type="PANTHER" id="PTHR43209:SF1">
    <property type="entry name" value="TRNA SULFURTRANSFERASE"/>
    <property type="match status" value="1"/>
</dbReference>
<evidence type="ECO:0000256" key="2">
    <source>
        <dbReference type="ARBA" id="ARBA00022840"/>
    </source>
</evidence>
<evidence type="ECO:0000259" key="3">
    <source>
        <dbReference type="Pfam" id="PF02568"/>
    </source>
</evidence>
<keyword evidence="5" id="KW-1185">Reference proteome</keyword>
<dbReference type="InterPro" id="IPR014729">
    <property type="entry name" value="Rossmann-like_a/b/a_fold"/>
</dbReference>
<dbReference type="Pfam" id="PF02568">
    <property type="entry name" value="ThiI"/>
    <property type="match status" value="1"/>
</dbReference>
<dbReference type="GO" id="GO:0002937">
    <property type="term" value="P:tRNA 4-thiouridine biosynthesis"/>
    <property type="evidence" value="ECO:0007669"/>
    <property type="project" value="TreeGrafter"/>
</dbReference>
<organism evidence="4 5">
    <name type="scientific">Thermosulfurimonas marina</name>
    <dbReference type="NCBI Taxonomy" id="2047767"/>
    <lineage>
        <taxon>Bacteria</taxon>
        <taxon>Pseudomonadati</taxon>
        <taxon>Thermodesulfobacteriota</taxon>
        <taxon>Thermodesulfobacteria</taxon>
        <taxon>Thermodesulfobacteriales</taxon>
        <taxon>Thermodesulfobacteriaceae</taxon>
        <taxon>Thermosulfurimonas</taxon>
    </lineage>
</organism>
<sequence length="394" mass="44618">MWPPLRLRIGWRKRNGPPVPDTETYLVSFSGEIGIKAPATRRALEELTLKSFLTRAGVLGLSPKVEPFWGRILLSGPRDLERLLATQAGFGRWGYFRETWDPTLLPERPFTYVVYVDRVEPRESFSEALAQKRALLELLEKEARRNLSSWDNYPPERLEIRLEVRRWRLFYLINPRPALGGFPPGASGRGLVLFSGGPDSLLATLFLLRRGLLPALIFFDDGEAGRAEAVQELVREVAFFFPEMAVEFFQVEFREALEFIASRVATRERCFFCKAAMLRLAGEILSQEGFSVVATGEILGEQASQTLPALLFTARAAGVPLLRPLLGLNKEEVFERLSALGLKEAAFRRLPACPWAPDHPHTLPRSRPETLGSLWPAIRKRVKKIERKILSRKG</sequence>